<keyword evidence="7" id="KW-0482">Metalloprotease</keyword>
<evidence type="ECO:0000256" key="1">
    <source>
        <dbReference type="ARBA" id="ARBA00001947"/>
    </source>
</evidence>
<dbReference type="InterPro" id="IPR038502">
    <property type="entry name" value="M1_LTA-4_hydro/amino_C_sf"/>
</dbReference>
<dbReference type="Proteomes" id="UP000281553">
    <property type="component" value="Unassembled WGS sequence"/>
</dbReference>
<evidence type="ECO:0000256" key="3">
    <source>
        <dbReference type="ARBA" id="ARBA00022670"/>
    </source>
</evidence>
<keyword evidence="5" id="KW-0378">Hydrolase</keyword>
<dbReference type="InterPro" id="IPR015211">
    <property type="entry name" value="Peptidase_M1_C"/>
</dbReference>
<dbReference type="EMBL" id="UYRU01055943">
    <property type="protein sequence ID" value="VDN13246.1"/>
    <property type="molecule type" value="Genomic_DNA"/>
</dbReference>
<dbReference type="Gene3D" id="1.10.390.10">
    <property type="entry name" value="Neutral Protease Domain 2"/>
    <property type="match status" value="1"/>
</dbReference>
<dbReference type="InterPro" id="IPR016024">
    <property type="entry name" value="ARM-type_fold"/>
</dbReference>
<evidence type="ECO:0000313" key="10">
    <source>
        <dbReference type="Proteomes" id="UP000281553"/>
    </source>
</evidence>
<dbReference type="SUPFAM" id="SSF48371">
    <property type="entry name" value="ARM repeat"/>
    <property type="match status" value="1"/>
</dbReference>
<dbReference type="PANTHER" id="PTHR45726:SF3">
    <property type="entry name" value="LEUKOTRIENE A-4 HYDROLASE"/>
    <property type="match status" value="1"/>
</dbReference>
<comment type="similarity">
    <text evidence="2">Belongs to the peptidase M1 family.</text>
</comment>
<dbReference type="AlphaFoldDB" id="A0A3P7P5A5"/>
<dbReference type="GO" id="GO:0006508">
    <property type="term" value="P:proteolysis"/>
    <property type="evidence" value="ECO:0007669"/>
    <property type="project" value="UniProtKB-KW"/>
</dbReference>
<evidence type="ECO:0000259" key="8">
    <source>
        <dbReference type="Pfam" id="PF09127"/>
    </source>
</evidence>
<evidence type="ECO:0000313" key="9">
    <source>
        <dbReference type="EMBL" id="VDN13246.1"/>
    </source>
</evidence>
<gene>
    <name evidence="9" type="ORF">DILT_LOCUS9077</name>
</gene>
<feature type="domain" description="Peptidase M1 leukotriene A4 hydrolase/aminopeptidase C-terminal" evidence="8">
    <location>
        <begin position="97"/>
        <end position="142"/>
    </location>
</feature>
<dbReference type="Pfam" id="PF09127">
    <property type="entry name" value="Leuk-A4-hydro_C"/>
    <property type="match status" value="1"/>
</dbReference>
<reference evidence="9 10" key="1">
    <citation type="submission" date="2018-11" db="EMBL/GenBank/DDBJ databases">
        <authorList>
            <consortium name="Pathogen Informatics"/>
        </authorList>
    </citation>
    <scope>NUCLEOTIDE SEQUENCE [LARGE SCALE GENOMIC DNA]</scope>
</reference>
<organism evidence="9 10">
    <name type="scientific">Dibothriocephalus latus</name>
    <name type="common">Fish tapeworm</name>
    <name type="synonym">Diphyllobothrium latum</name>
    <dbReference type="NCBI Taxonomy" id="60516"/>
    <lineage>
        <taxon>Eukaryota</taxon>
        <taxon>Metazoa</taxon>
        <taxon>Spiralia</taxon>
        <taxon>Lophotrochozoa</taxon>
        <taxon>Platyhelminthes</taxon>
        <taxon>Cestoda</taxon>
        <taxon>Eucestoda</taxon>
        <taxon>Diphyllobothriidea</taxon>
        <taxon>Diphyllobothriidae</taxon>
        <taxon>Dibothriocephalus</taxon>
    </lineage>
</organism>
<keyword evidence="10" id="KW-1185">Reference proteome</keyword>
<accession>A0A3P7P5A5</accession>
<evidence type="ECO:0000256" key="6">
    <source>
        <dbReference type="ARBA" id="ARBA00022833"/>
    </source>
</evidence>
<dbReference type="InterPro" id="IPR027268">
    <property type="entry name" value="Peptidase_M4/M1_CTD_sf"/>
</dbReference>
<evidence type="ECO:0000256" key="2">
    <source>
        <dbReference type="ARBA" id="ARBA00010136"/>
    </source>
</evidence>
<evidence type="ECO:0000256" key="4">
    <source>
        <dbReference type="ARBA" id="ARBA00022723"/>
    </source>
</evidence>
<dbReference type="GO" id="GO:0008270">
    <property type="term" value="F:zinc ion binding"/>
    <property type="evidence" value="ECO:0007669"/>
    <property type="project" value="InterPro"/>
</dbReference>
<dbReference type="PANTHER" id="PTHR45726">
    <property type="entry name" value="LEUKOTRIENE A-4 HYDROLASE"/>
    <property type="match status" value="1"/>
</dbReference>
<keyword evidence="6" id="KW-0862">Zinc</keyword>
<protein>
    <recommendedName>
        <fullName evidence="8">Peptidase M1 leukotriene A4 hydrolase/aminopeptidase C-terminal domain-containing protein</fullName>
    </recommendedName>
</protein>
<evidence type="ECO:0000256" key="7">
    <source>
        <dbReference type="ARBA" id="ARBA00023049"/>
    </source>
</evidence>
<dbReference type="GO" id="GO:0008237">
    <property type="term" value="F:metallopeptidase activity"/>
    <property type="evidence" value="ECO:0007669"/>
    <property type="project" value="UniProtKB-KW"/>
</dbReference>
<keyword evidence="3" id="KW-0645">Protease</keyword>
<name>A0A3P7P5A5_DIBLA</name>
<evidence type="ECO:0000256" key="5">
    <source>
        <dbReference type="ARBA" id="ARBA00022801"/>
    </source>
</evidence>
<dbReference type="Gene3D" id="1.25.40.320">
    <property type="entry name" value="Peptidase M1, leukotriene A4 hydrolase/aminopeptidase C-terminal domain"/>
    <property type="match status" value="1"/>
</dbReference>
<proteinExistence type="inferred from homology"/>
<comment type="cofactor">
    <cofactor evidence="1">
        <name>Zn(2+)</name>
        <dbReference type="ChEBI" id="CHEBI:29105"/>
    </cofactor>
</comment>
<keyword evidence="4" id="KW-0479">Metal-binding</keyword>
<sequence>MLKWLRAYLDHFQGRSISTRSWLDFLTKHLGTNVIAEVNWNDWLYKTGAIPWVPTFGRKLSTVCDGVVSAITNMVLISDPDAAASVRSTYETLMPLQRQLVLQRVLERVPIHHDNLRVLDNMLQISQSKNSELRYRWVALSVLVATIRS</sequence>
<dbReference type="OrthoDB" id="79562at2759"/>
<dbReference type="InterPro" id="IPR034015">
    <property type="entry name" value="M1_LTA4H"/>
</dbReference>